<dbReference type="EMBL" id="CP042306">
    <property type="protein sequence ID" value="QDZ07520.1"/>
    <property type="molecule type" value="Genomic_DNA"/>
</dbReference>
<dbReference type="Gene3D" id="2.40.10.220">
    <property type="entry name" value="predicted glycosyltransferase like domains"/>
    <property type="match status" value="1"/>
</dbReference>
<organism evidence="2 3">
    <name type="scientific">Sphingomonas panacisoli</name>
    <dbReference type="NCBI Taxonomy" id="1813879"/>
    <lineage>
        <taxon>Bacteria</taxon>
        <taxon>Pseudomonadati</taxon>
        <taxon>Pseudomonadota</taxon>
        <taxon>Alphaproteobacteria</taxon>
        <taxon>Sphingomonadales</taxon>
        <taxon>Sphingomonadaceae</taxon>
        <taxon>Sphingomonas</taxon>
    </lineage>
</organism>
<dbReference type="RefSeq" id="WP_146571063.1">
    <property type="nucleotide sequence ID" value="NZ_CP042306.1"/>
</dbReference>
<dbReference type="Pfam" id="PF07238">
    <property type="entry name" value="PilZ"/>
    <property type="match status" value="1"/>
</dbReference>
<feature type="domain" description="PilZ" evidence="1">
    <location>
        <begin position="19"/>
        <end position="102"/>
    </location>
</feature>
<dbReference type="AlphaFoldDB" id="A0A5B8LKA0"/>
<reference evidence="2 3" key="1">
    <citation type="submission" date="2019-07" db="EMBL/GenBank/DDBJ databases">
        <title>Full genome sequence of Sphingomonas sp. 4R-6-7(HKS19).</title>
        <authorList>
            <person name="Im W.-T."/>
        </authorList>
    </citation>
    <scope>NUCLEOTIDE SEQUENCE [LARGE SCALE GENOMIC DNA]</scope>
    <source>
        <strain evidence="2 3">HKS19</strain>
    </source>
</reference>
<evidence type="ECO:0000259" key="1">
    <source>
        <dbReference type="Pfam" id="PF07238"/>
    </source>
</evidence>
<evidence type="ECO:0000313" key="2">
    <source>
        <dbReference type="EMBL" id="QDZ07520.1"/>
    </source>
</evidence>
<dbReference type="SUPFAM" id="SSF141371">
    <property type="entry name" value="PilZ domain-like"/>
    <property type="match status" value="1"/>
</dbReference>
<protein>
    <submittedName>
        <fullName evidence="2">PilZ domain-containing protein</fullName>
    </submittedName>
</protein>
<name>A0A5B8LKA0_9SPHN</name>
<proteinExistence type="predicted"/>
<keyword evidence="3" id="KW-1185">Reference proteome</keyword>
<accession>A0A5B8LKA0</accession>
<dbReference type="GO" id="GO:0035438">
    <property type="term" value="F:cyclic-di-GMP binding"/>
    <property type="evidence" value="ECO:0007669"/>
    <property type="project" value="InterPro"/>
</dbReference>
<gene>
    <name evidence="2" type="ORF">FPZ24_08505</name>
</gene>
<dbReference type="Proteomes" id="UP000315673">
    <property type="component" value="Chromosome"/>
</dbReference>
<dbReference type="InterPro" id="IPR009875">
    <property type="entry name" value="PilZ_domain"/>
</dbReference>
<evidence type="ECO:0000313" key="3">
    <source>
        <dbReference type="Proteomes" id="UP000315673"/>
    </source>
</evidence>
<dbReference type="KEGG" id="spai:FPZ24_08505"/>
<dbReference type="OrthoDB" id="9795572at2"/>
<sequence>MDALQTDIRAEFEPALIAKRRNQRAPVSLDAKLGRGGLDRTLCRITDLSRDGARISSYSALRKDSMIWLTLPGIGAVAATVRWADDFHAGCQFHEPLADYQYDILVEVGRA</sequence>